<protein>
    <submittedName>
        <fullName evidence="6">Mak10 subunit, NatC N-terminal acetyltransferase-domain-containing protein</fullName>
    </submittedName>
</protein>
<dbReference type="Proteomes" id="UP000772434">
    <property type="component" value="Unassembled WGS sequence"/>
</dbReference>
<dbReference type="InterPro" id="IPR057982">
    <property type="entry name" value="TPR_NAA35"/>
</dbReference>
<dbReference type="InterPro" id="IPR007244">
    <property type="entry name" value="Naa35_N"/>
</dbReference>
<dbReference type="GO" id="GO:0031417">
    <property type="term" value="C:NatC complex"/>
    <property type="evidence" value="ECO:0007669"/>
    <property type="project" value="InterPro"/>
</dbReference>
<gene>
    <name evidence="6" type="ORF">BDP27DRAFT_1230216</name>
</gene>
<dbReference type="PANTHER" id="PTHR21373">
    <property type="entry name" value="GLUCOSE REPRESSIBLE PROTEIN MAK10"/>
    <property type="match status" value="1"/>
</dbReference>
<sequence length="709" mass="80791">MVGGDEIPTPKEPGGSDFRDVTAIFASASKEMDPGSIIAIDGFSLNDAMSAIEIGEPRLDTGMQMETVARPEFDPLTPLLPQEICWIIDQSLAYEIEWHASSPLAHTIFTMLHVHYLEDLDPDVLPFLLMINLDPARPLELITIVLRAWTCGLLKSCNLAWTDLSKGILKDNEDWQSDKSEVSLLEGWPVNAAVTRLDSALSWLSTTTKGSSGTLFFTVSPLWNEALKTRLKFRRVILLLMNSTKSLPTTGCEEFTTNIQIARRLLSIIRADSLSELKPLPSSPAYAAFDPYIARKLNTFLPVRVIDVPSSSQVYDSYEKIFDGWEEFAKLSRTYDITAWDLVGCQQSWFNGLAARPAYIRSLTQTLFYDGIQVLHSKPPGWVADCLFKETIGASYAVFARHWGGPGSPSLLELERAMIRVLIPHIQNQWNNPSRRRRSLGNSIMEWHMVYEQICVLIEGLDTSVSVIRQPIDMDPLTFRILNQFPKAIVLWRLTSIREVILSGFQLELYHPMERPFAYWFASQVIDVHLGYLDVLLSDTEDSPGRKEMLYQRDFLGALQSMSLAMFVLLIRNLPRNSIFTQWEQLRANLRRRYKWAFNVTDDILMFEPVVMEPDFVRYLKTVQEVQDGNDDNSVRCKLAWALFCSLTFIRNVSQQSSLRSPSKYFERSESLLHDLIASKKTGVLWGSWGEDRLKVNIRHSLVSEFCFA</sequence>
<dbReference type="Pfam" id="PF04112">
    <property type="entry name" value="Mak10"/>
    <property type="match status" value="1"/>
</dbReference>
<evidence type="ECO:0000259" key="5">
    <source>
        <dbReference type="Pfam" id="PF25789"/>
    </source>
</evidence>
<comment type="caution">
    <text evidence="6">The sequence shown here is derived from an EMBL/GenBank/DDBJ whole genome shotgun (WGS) entry which is preliminary data.</text>
</comment>
<keyword evidence="3" id="KW-0963">Cytoplasm</keyword>
<dbReference type="InterPro" id="IPR057983">
    <property type="entry name" value="NAA35-like_N"/>
</dbReference>
<evidence type="ECO:0000256" key="2">
    <source>
        <dbReference type="ARBA" id="ARBA00006289"/>
    </source>
</evidence>
<evidence type="ECO:0000256" key="3">
    <source>
        <dbReference type="ARBA" id="ARBA00022490"/>
    </source>
</evidence>
<dbReference type="PANTHER" id="PTHR21373:SF0">
    <property type="entry name" value="N-ALPHA-ACETYLTRANSFERASE 35, NATC AUXILIARY SUBUNIT"/>
    <property type="match status" value="1"/>
</dbReference>
<name>A0A9P5PJQ9_9AGAR</name>
<feature type="domain" description="NAA35-like TPR repeats" evidence="5">
    <location>
        <begin position="417"/>
        <end position="526"/>
    </location>
</feature>
<reference evidence="6" key="1">
    <citation type="submission" date="2020-11" db="EMBL/GenBank/DDBJ databases">
        <authorList>
            <consortium name="DOE Joint Genome Institute"/>
            <person name="Ahrendt S."/>
            <person name="Riley R."/>
            <person name="Andreopoulos W."/>
            <person name="Labutti K."/>
            <person name="Pangilinan J."/>
            <person name="Ruiz-Duenas F.J."/>
            <person name="Barrasa J.M."/>
            <person name="Sanchez-Garcia M."/>
            <person name="Camarero S."/>
            <person name="Miyauchi S."/>
            <person name="Serrano A."/>
            <person name="Linde D."/>
            <person name="Babiker R."/>
            <person name="Drula E."/>
            <person name="Ayuso-Fernandez I."/>
            <person name="Pacheco R."/>
            <person name="Padilla G."/>
            <person name="Ferreira P."/>
            <person name="Barriuso J."/>
            <person name="Kellner H."/>
            <person name="Castanera R."/>
            <person name="Alfaro M."/>
            <person name="Ramirez L."/>
            <person name="Pisabarro A.G."/>
            <person name="Kuo A."/>
            <person name="Tritt A."/>
            <person name="Lipzen A."/>
            <person name="He G."/>
            <person name="Yan M."/>
            <person name="Ng V."/>
            <person name="Cullen D."/>
            <person name="Martin F."/>
            <person name="Rosso M.-N."/>
            <person name="Henrissat B."/>
            <person name="Hibbett D."/>
            <person name="Martinez A.T."/>
            <person name="Grigoriev I.V."/>
        </authorList>
    </citation>
    <scope>NUCLEOTIDE SEQUENCE</scope>
    <source>
        <strain evidence="6">AH 40177</strain>
    </source>
</reference>
<keyword evidence="7" id="KW-1185">Reference proteome</keyword>
<evidence type="ECO:0000313" key="7">
    <source>
        <dbReference type="Proteomes" id="UP000772434"/>
    </source>
</evidence>
<dbReference type="EMBL" id="JADNRY010000119">
    <property type="protein sequence ID" value="KAF9064633.1"/>
    <property type="molecule type" value="Genomic_DNA"/>
</dbReference>
<proteinExistence type="inferred from homology"/>
<dbReference type="Pfam" id="PF25789">
    <property type="entry name" value="TPR_NAA35"/>
    <property type="match status" value="1"/>
</dbReference>
<accession>A0A9P5PJQ9</accession>
<evidence type="ECO:0000313" key="6">
    <source>
        <dbReference type="EMBL" id="KAF9064633.1"/>
    </source>
</evidence>
<dbReference type="OrthoDB" id="269405at2759"/>
<evidence type="ECO:0000259" key="4">
    <source>
        <dbReference type="Pfam" id="PF04112"/>
    </source>
</evidence>
<evidence type="ECO:0000256" key="1">
    <source>
        <dbReference type="ARBA" id="ARBA00004496"/>
    </source>
</evidence>
<comment type="subcellular location">
    <subcellularLocation>
        <location evidence="1">Cytoplasm</location>
    </subcellularLocation>
</comment>
<organism evidence="6 7">
    <name type="scientific">Rhodocollybia butyracea</name>
    <dbReference type="NCBI Taxonomy" id="206335"/>
    <lineage>
        <taxon>Eukaryota</taxon>
        <taxon>Fungi</taxon>
        <taxon>Dikarya</taxon>
        <taxon>Basidiomycota</taxon>
        <taxon>Agaricomycotina</taxon>
        <taxon>Agaricomycetes</taxon>
        <taxon>Agaricomycetidae</taxon>
        <taxon>Agaricales</taxon>
        <taxon>Marasmiineae</taxon>
        <taxon>Omphalotaceae</taxon>
        <taxon>Rhodocollybia</taxon>
    </lineage>
</organism>
<dbReference type="AlphaFoldDB" id="A0A9P5PJQ9"/>
<feature type="domain" description="NAA35-like N-terminal" evidence="4">
    <location>
        <begin position="34"/>
        <end position="192"/>
    </location>
</feature>
<comment type="similarity">
    <text evidence="2">Belongs to the MAK10 family.</text>
</comment>